<sequence length="175" mass="18731">MEMWALIISIVAAVATAAAAGVAFVQARIAKGARDDARQAQAGSEAAAEESIALSRKATAAFERQAVAQEEANELARASLPPDVVRWEYEPVSGVVYILTNVGARVARGAFIEDIGEPKGLVRPQEDGPRDVVPGDSLEFVIVTAFGAPRPVFRVTWREDGSDEVRSEDTRAVIR</sequence>
<dbReference type="AlphaFoldDB" id="A0A8I0VCQ4"/>
<accession>A0A8I0VCQ4</accession>
<proteinExistence type="predicted"/>
<organism evidence="1 2">
    <name type="scientific">Clavibacter phaseoli</name>
    <dbReference type="NCBI Taxonomy" id="1734031"/>
    <lineage>
        <taxon>Bacteria</taxon>
        <taxon>Bacillati</taxon>
        <taxon>Actinomycetota</taxon>
        <taxon>Actinomycetes</taxon>
        <taxon>Micrococcales</taxon>
        <taxon>Microbacteriaceae</taxon>
        <taxon>Clavibacter</taxon>
    </lineage>
</organism>
<dbReference type="Proteomes" id="UP000634579">
    <property type="component" value="Unassembled WGS sequence"/>
</dbReference>
<name>A0A8I0VCQ4_9MICO</name>
<evidence type="ECO:0000313" key="2">
    <source>
        <dbReference type="Proteomes" id="UP000634579"/>
    </source>
</evidence>
<evidence type="ECO:0000313" key="1">
    <source>
        <dbReference type="EMBL" id="MBF4632731.1"/>
    </source>
</evidence>
<dbReference type="EMBL" id="JADKRP010000008">
    <property type="protein sequence ID" value="MBF4632731.1"/>
    <property type="molecule type" value="Genomic_DNA"/>
</dbReference>
<keyword evidence="2" id="KW-1185">Reference proteome</keyword>
<dbReference type="RefSeq" id="WP_194676299.1">
    <property type="nucleotide sequence ID" value="NZ_JADKRP010000008.1"/>
</dbReference>
<comment type="caution">
    <text evidence="1">The sequence shown here is derived from an EMBL/GenBank/DDBJ whole genome shotgun (WGS) entry which is preliminary data.</text>
</comment>
<gene>
    <name evidence="1" type="ORF">ITJ42_16040</name>
</gene>
<reference evidence="1 2" key="1">
    <citation type="submission" date="2020-10" db="EMBL/GenBank/DDBJ databases">
        <title>Draft genome sequences of plant-associated actinobacteria.</title>
        <authorList>
            <person name="Tarlachkov S.V."/>
            <person name="Starodumova I.P."/>
            <person name="Dorofeeva L.V."/>
            <person name="Prisyazhnaya N.V."/>
            <person name="Roubtsova T.V."/>
            <person name="Chizhov V.N."/>
            <person name="Nadler S.A."/>
            <person name="Subbotin S.A."/>
            <person name="Evtushenko L.I."/>
        </authorList>
    </citation>
    <scope>NUCLEOTIDE SEQUENCE [LARGE SCALE GENOMIC DNA]</scope>
    <source>
        <strain evidence="1 2">VKM Ac-2886</strain>
    </source>
</reference>
<protein>
    <submittedName>
        <fullName evidence="1">Uncharacterized protein</fullName>
    </submittedName>
</protein>